<dbReference type="InterPro" id="IPR004839">
    <property type="entry name" value="Aminotransferase_I/II_large"/>
</dbReference>
<evidence type="ECO:0000313" key="8">
    <source>
        <dbReference type="EMBL" id="AKT40575.1"/>
    </source>
</evidence>
<keyword evidence="3" id="KW-0805">Transcription regulation</keyword>
<protein>
    <submittedName>
        <fullName evidence="8">Decarboxylase</fullName>
    </submittedName>
</protein>
<dbReference type="InterPro" id="IPR036390">
    <property type="entry name" value="WH_DNA-bd_sf"/>
</dbReference>
<dbReference type="SUPFAM" id="SSF46785">
    <property type="entry name" value="Winged helix' DNA-binding domain"/>
    <property type="match status" value="1"/>
</dbReference>
<keyword evidence="9" id="KW-1185">Reference proteome</keyword>
<name>A0A0K1EI99_CHOCO</name>
<evidence type="ECO:0000256" key="6">
    <source>
        <dbReference type="SAM" id="MobiDB-lite"/>
    </source>
</evidence>
<evidence type="ECO:0000256" key="3">
    <source>
        <dbReference type="ARBA" id="ARBA00023015"/>
    </source>
</evidence>
<keyword evidence="2" id="KW-0663">Pyridoxal phosphate</keyword>
<organism evidence="8 9">
    <name type="scientific">Chondromyces crocatus</name>
    <dbReference type="NCBI Taxonomy" id="52"/>
    <lineage>
        <taxon>Bacteria</taxon>
        <taxon>Pseudomonadati</taxon>
        <taxon>Myxococcota</taxon>
        <taxon>Polyangia</taxon>
        <taxon>Polyangiales</taxon>
        <taxon>Polyangiaceae</taxon>
        <taxon>Chondromyces</taxon>
    </lineage>
</organism>
<dbReference type="PRINTS" id="PR00035">
    <property type="entry name" value="HTHGNTR"/>
</dbReference>
<dbReference type="InterPro" id="IPR015421">
    <property type="entry name" value="PyrdxlP-dep_Trfase_major"/>
</dbReference>
<reference evidence="8 9" key="1">
    <citation type="submission" date="2015-07" db="EMBL/GenBank/DDBJ databases">
        <title>Genome analysis of myxobacterium Chondromyces crocatus Cm c5 reveals a high potential for natural compound synthesis and the genetic basis for the loss of fruiting body formation.</title>
        <authorList>
            <person name="Zaburannyi N."/>
            <person name="Bunk B."/>
            <person name="Maier J."/>
            <person name="Overmann J."/>
            <person name="Mueller R."/>
        </authorList>
    </citation>
    <scope>NUCLEOTIDE SEQUENCE [LARGE SCALE GENOMIC DNA]</scope>
    <source>
        <strain evidence="8 9">Cm c5</strain>
    </source>
</reference>
<dbReference type="SMART" id="SM00345">
    <property type="entry name" value="HTH_GNTR"/>
    <property type="match status" value="1"/>
</dbReference>
<dbReference type="CDD" id="cd00609">
    <property type="entry name" value="AAT_like"/>
    <property type="match status" value="1"/>
</dbReference>
<evidence type="ECO:0000256" key="5">
    <source>
        <dbReference type="ARBA" id="ARBA00023163"/>
    </source>
</evidence>
<dbReference type="Pfam" id="PF00155">
    <property type="entry name" value="Aminotran_1_2"/>
    <property type="match status" value="1"/>
</dbReference>
<evidence type="ECO:0000256" key="4">
    <source>
        <dbReference type="ARBA" id="ARBA00023125"/>
    </source>
</evidence>
<dbReference type="STRING" id="52.CMC5_047310"/>
<dbReference type="RefSeq" id="WP_050432489.1">
    <property type="nucleotide sequence ID" value="NZ_CP012159.1"/>
</dbReference>
<keyword evidence="5" id="KW-0804">Transcription</keyword>
<feature type="domain" description="HTH gntR-type" evidence="7">
    <location>
        <begin position="13"/>
        <end position="81"/>
    </location>
</feature>
<evidence type="ECO:0000313" key="9">
    <source>
        <dbReference type="Proteomes" id="UP000067626"/>
    </source>
</evidence>
<evidence type="ECO:0000259" key="7">
    <source>
        <dbReference type="PROSITE" id="PS50949"/>
    </source>
</evidence>
<keyword evidence="4" id="KW-0238">DNA-binding</keyword>
<evidence type="ECO:0000256" key="1">
    <source>
        <dbReference type="ARBA" id="ARBA00005384"/>
    </source>
</evidence>
<feature type="compositionally biased region" description="Low complexity" evidence="6">
    <location>
        <begin position="159"/>
        <end position="173"/>
    </location>
</feature>
<dbReference type="InterPro" id="IPR051446">
    <property type="entry name" value="HTH_trans_reg/aminotransferase"/>
</dbReference>
<dbReference type="GO" id="GO:0003677">
    <property type="term" value="F:DNA binding"/>
    <property type="evidence" value="ECO:0007669"/>
    <property type="project" value="UniProtKB-KW"/>
</dbReference>
<accession>A0A0K1EI99</accession>
<dbReference type="AlphaFoldDB" id="A0A0K1EI99"/>
<dbReference type="Gene3D" id="1.10.10.10">
    <property type="entry name" value="Winged helix-like DNA-binding domain superfamily/Winged helix DNA-binding domain"/>
    <property type="match status" value="1"/>
</dbReference>
<dbReference type="CDD" id="cd07377">
    <property type="entry name" value="WHTH_GntR"/>
    <property type="match status" value="1"/>
</dbReference>
<evidence type="ECO:0000256" key="2">
    <source>
        <dbReference type="ARBA" id="ARBA00022898"/>
    </source>
</evidence>
<dbReference type="GO" id="GO:0003700">
    <property type="term" value="F:DNA-binding transcription factor activity"/>
    <property type="evidence" value="ECO:0007669"/>
    <property type="project" value="InterPro"/>
</dbReference>
<dbReference type="Pfam" id="PF00392">
    <property type="entry name" value="GntR"/>
    <property type="match status" value="1"/>
</dbReference>
<dbReference type="Proteomes" id="UP000067626">
    <property type="component" value="Chromosome"/>
</dbReference>
<proteinExistence type="inferred from homology"/>
<dbReference type="InterPro" id="IPR000524">
    <property type="entry name" value="Tscrpt_reg_HTH_GntR"/>
</dbReference>
<dbReference type="Gene3D" id="3.40.640.10">
    <property type="entry name" value="Type I PLP-dependent aspartate aminotransferase-like (Major domain)"/>
    <property type="match status" value="1"/>
</dbReference>
<dbReference type="InterPro" id="IPR036388">
    <property type="entry name" value="WH-like_DNA-bd_sf"/>
</dbReference>
<dbReference type="KEGG" id="ccro:CMC5_047310"/>
<sequence>MAVFVALEGGHGEPLHRQLYAAVRHAILAGNWRPGSRVPSTRLLAEQLDVSRNTVMNAFEELLAEGYLVGRVGSGTYVATDLPEPSLQVSGRAAPARGRSGGTRSTDAGRKQDGVEAEDVPGAVPTQARGTRTAGGRPSGGGSGAGAPGCVEGDGGQRNAGRAEGAEAAPGEARTLGDMVSARGTRLTATPSPFLPPMPASLGMAFRPGTPAIDRFPIDVWGQLLARRWARSARSLLERIDVQGYGPLRQAVADYVTTARGVRCSVDQVILVGGTQQALTLTAQVLLDPGDAVWVEDPGYLGARGALVAASASLVPVPVDAEGIDVAAGIAARPDARLAVVTAAHQFPLGGSLSAARREALLTWARKHDAWVFEDDYDSEFRYTGRPLPALQGMDAEDRVIYAGTFSKVLSSSLRLAYLVVPRALLPTFLSAKAFADVQSPTLEQAVLSDFITEGHFARHIRRMRVLYARRQKVLLQCAARELDGLLDVRPEPAGMHLLGWLPPGRDEDEIAARAWARGLVVLPLSMFRIASRGPGALVLGYAAVPEAEIVEGVRTLREALR</sequence>
<feature type="compositionally biased region" description="Low complexity" evidence="6">
    <location>
        <begin position="90"/>
        <end position="106"/>
    </location>
</feature>
<dbReference type="GO" id="GO:0030170">
    <property type="term" value="F:pyridoxal phosphate binding"/>
    <property type="evidence" value="ECO:0007669"/>
    <property type="project" value="InterPro"/>
</dbReference>
<dbReference type="PANTHER" id="PTHR46577">
    <property type="entry name" value="HTH-TYPE TRANSCRIPTIONAL REGULATORY PROTEIN GABR"/>
    <property type="match status" value="1"/>
</dbReference>
<comment type="similarity">
    <text evidence="1">In the C-terminal section; belongs to the class-I pyridoxal-phosphate-dependent aminotransferase family.</text>
</comment>
<dbReference type="SUPFAM" id="SSF53383">
    <property type="entry name" value="PLP-dependent transferases"/>
    <property type="match status" value="1"/>
</dbReference>
<gene>
    <name evidence="8" type="ORF">CMC5_047310</name>
</gene>
<dbReference type="InterPro" id="IPR015424">
    <property type="entry name" value="PyrdxlP-dep_Trfase"/>
</dbReference>
<feature type="region of interest" description="Disordered" evidence="6">
    <location>
        <begin position="82"/>
        <end position="173"/>
    </location>
</feature>
<dbReference type="PROSITE" id="PS50949">
    <property type="entry name" value="HTH_GNTR"/>
    <property type="match status" value="1"/>
</dbReference>
<dbReference type="EMBL" id="CP012159">
    <property type="protein sequence ID" value="AKT40575.1"/>
    <property type="molecule type" value="Genomic_DNA"/>
</dbReference>
<dbReference type="PANTHER" id="PTHR46577:SF1">
    <property type="entry name" value="HTH-TYPE TRANSCRIPTIONAL REGULATORY PROTEIN GABR"/>
    <property type="match status" value="1"/>
</dbReference>
<feature type="compositionally biased region" description="Gly residues" evidence="6">
    <location>
        <begin position="137"/>
        <end position="158"/>
    </location>
</feature>
<dbReference type="PATRIC" id="fig|52.7.peg.5220"/>